<dbReference type="Proteomes" id="UP000735302">
    <property type="component" value="Unassembled WGS sequence"/>
</dbReference>
<dbReference type="InterPro" id="IPR023271">
    <property type="entry name" value="Aquaporin-like"/>
</dbReference>
<evidence type="ECO:0000313" key="10">
    <source>
        <dbReference type="Proteomes" id="UP000735302"/>
    </source>
</evidence>
<feature type="transmembrane region" description="Helical" evidence="8">
    <location>
        <begin position="184"/>
        <end position="207"/>
    </location>
</feature>
<protein>
    <submittedName>
        <fullName evidence="9">Aquaporin-8</fullName>
    </submittedName>
</protein>
<dbReference type="PANTHER" id="PTHR19139:SF284">
    <property type="entry name" value="AQUAPORIN"/>
    <property type="match status" value="1"/>
</dbReference>
<evidence type="ECO:0000313" key="9">
    <source>
        <dbReference type="EMBL" id="GFN96913.1"/>
    </source>
</evidence>
<dbReference type="GO" id="GO:0005886">
    <property type="term" value="C:plasma membrane"/>
    <property type="evidence" value="ECO:0007669"/>
    <property type="project" value="TreeGrafter"/>
</dbReference>
<organism evidence="9 10">
    <name type="scientific">Plakobranchus ocellatus</name>
    <dbReference type="NCBI Taxonomy" id="259542"/>
    <lineage>
        <taxon>Eukaryota</taxon>
        <taxon>Metazoa</taxon>
        <taxon>Spiralia</taxon>
        <taxon>Lophotrochozoa</taxon>
        <taxon>Mollusca</taxon>
        <taxon>Gastropoda</taxon>
        <taxon>Heterobranchia</taxon>
        <taxon>Euthyneura</taxon>
        <taxon>Panpulmonata</taxon>
        <taxon>Sacoglossa</taxon>
        <taxon>Placobranchoidea</taxon>
        <taxon>Plakobranchidae</taxon>
        <taxon>Plakobranchus</taxon>
    </lineage>
</organism>
<dbReference type="Pfam" id="PF00230">
    <property type="entry name" value="MIP"/>
    <property type="match status" value="1"/>
</dbReference>
<evidence type="ECO:0000256" key="2">
    <source>
        <dbReference type="ARBA" id="ARBA00006175"/>
    </source>
</evidence>
<keyword evidence="5 8" id="KW-1133">Transmembrane helix</keyword>
<comment type="caution">
    <text evidence="9">The sequence shown here is derived from an EMBL/GenBank/DDBJ whole genome shotgun (WGS) entry which is preliminary data.</text>
</comment>
<name>A0AAV3ZNM3_9GAST</name>
<evidence type="ECO:0000256" key="5">
    <source>
        <dbReference type="ARBA" id="ARBA00022989"/>
    </source>
</evidence>
<dbReference type="InterPro" id="IPR034294">
    <property type="entry name" value="Aquaporin_transptr"/>
</dbReference>
<gene>
    <name evidence="9" type="ORF">PoB_002341900</name>
</gene>
<evidence type="ECO:0000256" key="7">
    <source>
        <dbReference type="RuleBase" id="RU000477"/>
    </source>
</evidence>
<dbReference type="InterPro" id="IPR000425">
    <property type="entry name" value="MIP"/>
</dbReference>
<dbReference type="PROSITE" id="PS00221">
    <property type="entry name" value="MIP"/>
    <property type="match status" value="1"/>
</dbReference>
<dbReference type="InterPro" id="IPR022357">
    <property type="entry name" value="MIP_CS"/>
</dbReference>
<keyword evidence="6 8" id="KW-0472">Membrane</keyword>
<evidence type="ECO:0000256" key="8">
    <source>
        <dbReference type="SAM" id="Phobius"/>
    </source>
</evidence>
<dbReference type="EMBL" id="BLXT01002711">
    <property type="protein sequence ID" value="GFN96913.1"/>
    <property type="molecule type" value="Genomic_DNA"/>
</dbReference>
<dbReference type="AlphaFoldDB" id="A0AAV3ZNM3"/>
<comment type="subcellular location">
    <subcellularLocation>
        <location evidence="1">Membrane</location>
        <topology evidence="1">Multi-pass membrane protein</topology>
    </subcellularLocation>
</comment>
<dbReference type="FunFam" id="1.20.1080.10:FF:000019">
    <property type="entry name" value="AQuaPorin or aquaglyceroporin related"/>
    <property type="match status" value="1"/>
</dbReference>
<keyword evidence="10" id="KW-1185">Reference proteome</keyword>
<keyword evidence="4 7" id="KW-0812">Transmembrane</keyword>
<dbReference type="PRINTS" id="PR00783">
    <property type="entry name" value="MINTRINSICP"/>
</dbReference>
<reference evidence="9 10" key="1">
    <citation type="journal article" date="2021" name="Elife">
        <title>Chloroplast acquisition without the gene transfer in kleptoplastic sea slugs, Plakobranchus ocellatus.</title>
        <authorList>
            <person name="Maeda T."/>
            <person name="Takahashi S."/>
            <person name="Yoshida T."/>
            <person name="Shimamura S."/>
            <person name="Takaki Y."/>
            <person name="Nagai Y."/>
            <person name="Toyoda A."/>
            <person name="Suzuki Y."/>
            <person name="Arimoto A."/>
            <person name="Ishii H."/>
            <person name="Satoh N."/>
            <person name="Nishiyama T."/>
            <person name="Hasebe M."/>
            <person name="Maruyama T."/>
            <person name="Minagawa J."/>
            <person name="Obokata J."/>
            <person name="Shigenobu S."/>
        </authorList>
    </citation>
    <scope>NUCLEOTIDE SEQUENCE [LARGE SCALE GENOMIC DNA]</scope>
</reference>
<evidence type="ECO:0000256" key="6">
    <source>
        <dbReference type="ARBA" id="ARBA00023136"/>
    </source>
</evidence>
<evidence type="ECO:0000256" key="3">
    <source>
        <dbReference type="ARBA" id="ARBA00022448"/>
    </source>
</evidence>
<dbReference type="GO" id="GO:0015250">
    <property type="term" value="F:water channel activity"/>
    <property type="evidence" value="ECO:0007669"/>
    <property type="project" value="TreeGrafter"/>
</dbReference>
<sequence>MSENEPLLTNNPYHGPGEIKELSIELGSFFERTIRPCMGELCGVTLFVFVGTMSVSGASSLLGVALAHGLMIALLVAALGNVSGGHLNPAVTLGIFLTGGIGPLNAILYIISQLIGSLTGAALTRGVLSKGAFENIAGGASSVGTDSTVREALLAEVILTSILILTVLLTAVDISTKTSLAPIAIGFAVIVDILAGASISGASLNPARSLGPAVAMSTYSSSVWDNHWLYWVGPGLGSLLAVVLHR</sequence>
<feature type="transmembrane region" description="Helical" evidence="8">
    <location>
        <begin position="227"/>
        <end position="244"/>
    </location>
</feature>
<dbReference type="PANTHER" id="PTHR19139">
    <property type="entry name" value="AQUAPORIN TRANSPORTER"/>
    <property type="match status" value="1"/>
</dbReference>
<proteinExistence type="inferred from homology"/>
<dbReference type="Gene3D" id="1.20.1080.10">
    <property type="entry name" value="Glycerol uptake facilitator protein"/>
    <property type="match status" value="1"/>
</dbReference>
<feature type="transmembrane region" description="Helical" evidence="8">
    <location>
        <begin position="61"/>
        <end position="79"/>
    </location>
</feature>
<accession>A0AAV3ZNM3</accession>
<evidence type="ECO:0000256" key="1">
    <source>
        <dbReference type="ARBA" id="ARBA00004141"/>
    </source>
</evidence>
<keyword evidence="3 7" id="KW-0813">Transport</keyword>
<feature type="transmembrane region" description="Helical" evidence="8">
    <location>
        <begin position="152"/>
        <end position="172"/>
    </location>
</feature>
<evidence type="ECO:0000256" key="4">
    <source>
        <dbReference type="ARBA" id="ARBA00022692"/>
    </source>
</evidence>
<dbReference type="SUPFAM" id="SSF81338">
    <property type="entry name" value="Aquaporin-like"/>
    <property type="match status" value="1"/>
</dbReference>
<feature type="transmembrane region" description="Helical" evidence="8">
    <location>
        <begin position="91"/>
        <end position="111"/>
    </location>
</feature>
<comment type="similarity">
    <text evidence="2 7">Belongs to the MIP/aquaporin (TC 1.A.8) family.</text>
</comment>